<organism evidence="2 3">
    <name type="scientific">Hoylesella saccharolytica F0055</name>
    <dbReference type="NCBI Taxonomy" id="1127699"/>
    <lineage>
        <taxon>Bacteria</taxon>
        <taxon>Pseudomonadati</taxon>
        <taxon>Bacteroidota</taxon>
        <taxon>Bacteroidia</taxon>
        <taxon>Bacteroidales</taxon>
        <taxon>Prevotellaceae</taxon>
        <taxon>Hoylesella</taxon>
    </lineage>
</organism>
<accession>L1N762</accession>
<feature type="signal peptide" evidence="1">
    <location>
        <begin position="1"/>
        <end position="22"/>
    </location>
</feature>
<evidence type="ECO:0000256" key="1">
    <source>
        <dbReference type="SAM" id="SignalP"/>
    </source>
</evidence>
<keyword evidence="3" id="KW-1185">Reference proteome</keyword>
<dbReference type="InterPro" id="IPR021958">
    <property type="entry name" value="DUF3575"/>
</dbReference>
<evidence type="ECO:0000313" key="3">
    <source>
        <dbReference type="Proteomes" id="UP000010433"/>
    </source>
</evidence>
<dbReference type="AlphaFoldDB" id="L1N762"/>
<keyword evidence="1" id="KW-0732">Signal</keyword>
<dbReference type="Proteomes" id="UP000010433">
    <property type="component" value="Unassembled WGS sequence"/>
</dbReference>
<sequence length="187" mass="20850">MKMKRIRVFLVMILGVCCSAKAQSFAINTDLTMLALQTYNIGAEMTVGNRSTLGLSVFGNNKPYFHKEMRVIGVQPEYRYFFGGRPMYHHFVGIGLLAAEYSMTWGNKSYKGTAWGGGLTFGYVVPLSSRLSIDAHVGAGVVFSHHREEMIDGTNLLLKDDTSAKDGFWGYRILPTKIGVTLSYTIW</sequence>
<gene>
    <name evidence="2" type="ORF">HMPREF9151_01804</name>
</gene>
<name>L1N762_9BACT</name>
<evidence type="ECO:0008006" key="4">
    <source>
        <dbReference type="Google" id="ProtNLM"/>
    </source>
</evidence>
<evidence type="ECO:0000313" key="2">
    <source>
        <dbReference type="EMBL" id="EKX99217.1"/>
    </source>
</evidence>
<feature type="chain" id="PRO_5003954210" description="DUF3575 domain-containing protein" evidence="1">
    <location>
        <begin position="23"/>
        <end position="187"/>
    </location>
</feature>
<dbReference type="PATRIC" id="fig|1127699.3.peg.1664"/>
<proteinExistence type="predicted"/>
<comment type="caution">
    <text evidence="2">The sequence shown here is derived from an EMBL/GenBank/DDBJ whole genome shotgun (WGS) entry which is preliminary data.</text>
</comment>
<dbReference type="STRING" id="1127699.HMPREF9151_01804"/>
<dbReference type="Pfam" id="PF12099">
    <property type="entry name" value="DUF3575"/>
    <property type="match status" value="1"/>
</dbReference>
<reference evidence="2 3" key="1">
    <citation type="submission" date="2012-05" db="EMBL/GenBank/DDBJ databases">
        <authorList>
            <person name="Weinstock G."/>
            <person name="Sodergren E."/>
            <person name="Lobos E.A."/>
            <person name="Fulton L."/>
            <person name="Fulton R."/>
            <person name="Courtney L."/>
            <person name="Fronick C."/>
            <person name="O'Laughlin M."/>
            <person name="Godfrey J."/>
            <person name="Wilson R.M."/>
            <person name="Miner T."/>
            <person name="Farmer C."/>
            <person name="Delehaunty K."/>
            <person name="Cordes M."/>
            <person name="Minx P."/>
            <person name="Tomlinson C."/>
            <person name="Chen J."/>
            <person name="Wollam A."/>
            <person name="Pepin K.H."/>
            <person name="Bhonagiri V."/>
            <person name="Zhang X."/>
            <person name="Suruliraj S."/>
            <person name="Warren W."/>
            <person name="Mitreva M."/>
            <person name="Mardis E.R."/>
            <person name="Wilson R.K."/>
        </authorList>
    </citation>
    <scope>NUCLEOTIDE SEQUENCE [LARGE SCALE GENOMIC DNA]</scope>
    <source>
        <strain evidence="2 3">F0055</strain>
    </source>
</reference>
<protein>
    <recommendedName>
        <fullName evidence="4">DUF3575 domain-containing protein</fullName>
    </recommendedName>
</protein>
<dbReference type="HOGENOM" id="CLU_085002_2_1_10"/>
<dbReference type="EMBL" id="AMEP01000104">
    <property type="protein sequence ID" value="EKX99217.1"/>
    <property type="molecule type" value="Genomic_DNA"/>
</dbReference>